<feature type="binding site" description="axial binding residue" evidence="8">
    <location>
        <position position="78"/>
    </location>
    <ligand>
        <name>chlorophyll b</name>
        <dbReference type="ChEBI" id="CHEBI:61721"/>
        <label>1</label>
    </ligand>
    <ligandPart>
        <name>Mg</name>
        <dbReference type="ChEBI" id="CHEBI:25107"/>
    </ligandPart>
</feature>
<keyword evidence="4" id="KW-0150">Chloroplast</keyword>
<evidence type="ECO:0000256" key="6">
    <source>
        <dbReference type="ARBA" id="ARBA00022640"/>
    </source>
</evidence>
<dbReference type="PANTHER" id="PTHR21649">
    <property type="entry name" value="CHLOROPHYLL A/B BINDING PROTEIN"/>
    <property type="match status" value="1"/>
</dbReference>
<feature type="binding site" evidence="8">
    <location>
        <position position="206"/>
    </location>
    <ligand>
        <name>chlorophyll a</name>
        <dbReference type="ChEBI" id="CHEBI:58416"/>
        <label>1</label>
    </ligand>
</feature>
<gene>
    <name evidence="10" type="ORF">EANT1437_LOCUS14324</name>
</gene>
<feature type="binding site" evidence="8">
    <location>
        <position position="117"/>
    </location>
    <ligand>
        <name>chlorophyll a</name>
        <dbReference type="ChEBI" id="CHEBI:58416"/>
        <label>1</label>
    </ligand>
</feature>
<keyword evidence="6" id="KW-0934">Plastid</keyword>
<protein>
    <recommendedName>
        <fullName evidence="11">Plastid light harvesting protein</fullName>
    </recommendedName>
</protein>
<dbReference type="GO" id="GO:0009507">
    <property type="term" value="C:chloroplast"/>
    <property type="evidence" value="ECO:0007669"/>
    <property type="project" value="UniProtKB-SubCell"/>
</dbReference>
<evidence type="ECO:0000256" key="4">
    <source>
        <dbReference type="ARBA" id="ARBA00022528"/>
    </source>
</evidence>
<comment type="function">
    <text evidence="1">The light-harvesting complex (LHC) functions as a light receptor, it captures and delivers excitation energy to photosystems with which it is closely associated. Energy is transferred from the carotenoid and chlorophyll C (or B) to chlorophyll A and the photosynthetic reaction centers where it is used to synthesize ATP and reducing power.</text>
</comment>
<feature type="binding site" evidence="8">
    <location>
        <position position="204"/>
    </location>
    <ligand>
        <name>chlorophyll a</name>
        <dbReference type="ChEBI" id="CHEBI:58416"/>
        <label>1</label>
    </ligand>
</feature>
<keyword evidence="5" id="KW-0602">Photosynthesis</keyword>
<dbReference type="Gene3D" id="1.10.3460.10">
    <property type="entry name" value="Chlorophyll a/b binding protein domain"/>
    <property type="match status" value="1"/>
</dbReference>
<accession>A0A7S2WN16</accession>
<evidence type="ECO:0000313" key="10">
    <source>
        <dbReference type="EMBL" id="CAD9697539.1"/>
    </source>
</evidence>
<keyword evidence="9" id="KW-0732">Signal</keyword>
<feature type="binding site" evidence="8">
    <location>
        <position position="73"/>
    </location>
    <ligand>
        <name>chlorophyll a</name>
        <dbReference type="ChEBI" id="CHEBI:58416"/>
        <label>1</label>
    </ligand>
</feature>
<name>A0A7S2WN16_9STRA</name>
<comment type="subcellular location">
    <subcellularLocation>
        <location evidence="2">Plastid</location>
        <location evidence="2">Chloroplast</location>
    </subcellularLocation>
</comment>
<evidence type="ECO:0000256" key="2">
    <source>
        <dbReference type="ARBA" id="ARBA00004229"/>
    </source>
</evidence>
<feature type="signal peptide" evidence="9">
    <location>
        <begin position="1"/>
        <end position="15"/>
    </location>
</feature>
<dbReference type="Pfam" id="PF00504">
    <property type="entry name" value="Chloroa_b-bind"/>
    <property type="match status" value="1"/>
</dbReference>
<evidence type="ECO:0000256" key="1">
    <source>
        <dbReference type="ARBA" id="ARBA00004022"/>
    </source>
</evidence>
<keyword evidence="8" id="KW-0157">Chromophore</keyword>
<feature type="binding site" evidence="8">
    <location>
        <position position="76"/>
    </location>
    <ligand>
        <name>chlorophyll a</name>
        <dbReference type="ChEBI" id="CHEBI:58416"/>
        <label>1</label>
    </ligand>
</feature>
<feature type="binding site" description="axial binding residue" evidence="8">
    <location>
        <position position="124"/>
    </location>
    <ligand>
        <name>chlorophyll b</name>
        <dbReference type="ChEBI" id="CHEBI:61721"/>
        <label>1</label>
    </ligand>
    <ligandPart>
        <name>Mg</name>
        <dbReference type="ChEBI" id="CHEBI:25107"/>
    </ligandPart>
</feature>
<dbReference type="GO" id="GO:0009765">
    <property type="term" value="P:photosynthesis, light harvesting"/>
    <property type="evidence" value="ECO:0007669"/>
    <property type="project" value="InterPro"/>
</dbReference>
<evidence type="ECO:0000256" key="8">
    <source>
        <dbReference type="PIRSR" id="PIRSR601344-1"/>
    </source>
</evidence>
<evidence type="ECO:0000256" key="7">
    <source>
        <dbReference type="ARBA" id="ARBA00023243"/>
    </source>
</evidence>
<comment type="similarity">
    <text evidence="3">Belongs to the fucoxanthin chlorophyll protein family.</text>
</comment>
<sequence length="230" mass="24616">MKVIAALALLGSASAFAPAGVSTTRPAMVANKMSAVDEAFGVSVETGNRVPPLGRALLENAQPSAVKWFQNAEIKHGRIAMVATIGFLSQKLGVHFPLYFGPTGSNCFSPASDQAWLLSKTTGVTFSDIAAAAPLDAVKMVPLSGWAQIFFGAAVFECVAYHRQWNLGAEIPGDYGYDPLGFTQREGGWDSKELTKLRMMEIKNGRVAMMTIAAWVSNEMIPGALPVWHP</sequence>
<reference evidence="10" key="1">
    <citation type="submission" date="2021-01" db="EMBL/GenBank/DDBJ databases">
        <authorList>
            <person name="Corre E."/>
            <person name="Pelletier E."/>
            <person name="Niang G."/>
            <person name="Scheremetjew M."/>
            <person name="Finn R."/>
            <person name="Kale V."/>
            <person name="Holt S."/>
            <person name="Cochrane G."/>
            <person name="Meng A."/>
            <person name="Brown T."/>
            <person name="Cohen L."/>
        </authorList>
    </citation>
    <scope>NUCLEOTIDE SEQUENCE</scope>
    <source>
        <strain evidence="10">CCMP1452</strain>
    </source>
</reference>
<keyword evidence="7" id="KW-0437">Light-harvesting polypeptide</keyword>
<dbReference type="GO" id="GO:0016168">
    <property type="term" value="F:chlorophyll binding"/>
    <property type="evidence" value="ECO:0007669"/>
    <property type="project" value="UniProtKB-KW"/>
</dbReference>
<evidence type="ECO:0000256" key="9">
    <source>
        <dbReference type="SAM" id="SignalP"/>
    </source>
</evidence>
<dbReference type="InterPro" id="IPR022796">
    <property type="entry name" value="Chloroa_b-bind"/>
</dbReference>
<evidence type="ECO:0000256" key="3">
    <source>
        <dbReference type="ARBA" id="ARBA00005933"/>
    </source>
</evidence>
<feature type="chain" id="PRO_5031061302" description="Plastid light harvesting protein" evidence="9">
    <location>
        <begin position="16"/>
        <end position="230"/>
    </location>
</feature>
<proteinExistence type="inferred from homology"/>
<evidence type="ECO:0008006" key="11">
    <source>
        <dbReference type="Google" id="ProtNLM"/>
    </source>
</evidence>
<evidence type="ECO:0000256" key="5">
    <source>
        <dbReference type="ARBA" id="ARBA00022531"/>
    </source>
</evidence>
<dbReference type="EMBL" id="HBHI01027955">
    <property type="protein sequence ID" value="CAD9697539.1"/>
    <property type="molecule type" value="Transcribed_RNA"/>
</dbReference>
<dbReference type="SUPFAM" id="SSF103511">
    <property type="entry name" value="Chlorophyll a-b binding protein"/>
    <property type="match status" value="1"/>
</dbReference>
<keyword evidence="8" id="KW-0148">Chlorophyll</keyword>
<dbReference type="GO" id="GO:0030076">
    <property type="term" value="C:light-harvesting complex"/>
    <property type="evidence" value="ECO:0007669"/>
    <property type="project" value="UniProtKB-KW"/>
</dbReference>
<dbReference type="AlphaFoldDB" id="A0A7S2WN16"/>
<dbReference type="GO" id="GO:0016020">
    <property type="term" value="C:membrane"/>
    <property type="evidence" value="ECO:0007669"/>
    <property type="project" value="InterPro"/>
</dbReference>
<organism evidence="10">
    <name type="scientific">Eucampia antarctica</name>
    <dbReference type="NCBI Taxonomy" id="49252"/>
    <lineage>
        <taxon>Eukaryota</taxon>
        <taxon>Sar</taxon>
        <taxon>Stramenopiles</taxon>
        <taxon>Ochrophyta</taxon>
        <taxon>Bacillariophyta</taxon>
        <taxon>Mediophyceae</taxon>
        <taxon>Biddulphiophycidae</taxon>
        <taxon>Hemiaulales</taxon>
        <taxon>Hemiaulaceae</taxon>
        <taxon>Eucampia</taxon>
    </lineage>
</organism>
<feature type="binding site" evidence="8">
    <location>
        <position position="201"/>
    </location>
    <ligand>
        <name>chlorophyll a</name>
        <dbReference type="ChEBI" id="CHEBI:58416"/>
        <label>1</label>
    </ligand>
</feature>
<dbReference type="InterPro" id="IPR001344">
    <property type="entry name" value="Chloro_AB-bd_pln"/>
</dbReference>